<keyword evidence="2" id="KW-1185">Reference proteome</keyword>
<organism evidence="1 2">
    <name type="scientific">Entomophthora muscae</name>
    <dbReference type="NCBI Taxonomy" id="34485"/>
    <lineage>
        <taxon>Eukaryota</taxon>
        <taxon>Fungi</taxon>
        <taxon>Fungi incertae sedis</taxon>
        <taxon>Zoopagomycota</taxon>
        <taxon>Entomophthoromycotina</taxon>
        <taxon>Entomophthoromycetes</taxon>
        <taxon>Entomophthorales</taxon>
        <taxon>Entomophthoraceae</taxon>
        <taxon>Entomophthora</taxon>
    </lineage>
</organism>
<comment type="caution">
    <text evidence="1">The sequence shown here is derived from an EMBL/GenBank/DDBJ whole genome shotgun (WGS) entry which is preliminary data.</text>
</comment>
<evidence type="ECO:0000313" key="2">
    <source>
        <dbReference type="Proteomes" id="UP001165960"/>
    </source>
</evidence>
<gene>
    <name evidence="1" type="ORF">DSO57_1025368</name>
</gene>
<accession>A0ACC2UBV0</accession>
<dbReference type="Proteomes" id="UP001165960">
    <property type="component" value="Unassembled WGS sequence"/>
</dbReference>
<dbReference type="EMBL" id="QTSX02000852">
    <property type="protein sequence ID" value="KAJ9084364.1"/>
    <property type="molecule type" value="Genomic_DNA"/>
</dbReference>
<name>A0ACC2UBV0_9FUNG</name>
<proteinExistence type="predicted"/>
<sequence length="207" mass="23061">MKITLLVAKLASAAIWHAGSTPQFAFKSSRFLSGVPDKFFWTGAPGNAEAAHAMGGGRAGRTCYASGSDRFCLKELYRETNKKVTMPTTSRVCSLKWMGCKFKIQTEPLLGQAIKLSQAKTFNVSAFLEQPRANPNSEACTDTLMDEYKALTLSQNAWLGRVYLHVVFRLEFYPRNQHTFTKHKIFDLHVPLALDEGSCDSVYSFSS</sequence>
<reference evidence="1" key="1">
    <citation type="submission" date="2022-04" db="EMBL/GenBank/DDBJ databases">
        <title>Genome of the entomopathogenic fungus Entomophthora muscae.</title>
        <authorList>
            <person name="Elya C."/>
            <person name="Lovett B.R."/>
            <person name="Lee E."/>
            <person name="Macias A.M."/>
            <person name="Hajek A.E."/>
            <person name="De Bivort B.L."/>
            <person name="Kasson M.T."/>
            <person name="De Fine Licht H.H."/>
            <person name="Stajich J.E."/>
        </authorList>
    </citation>
    <scope>NUCLEOTIDE SEQUENCE</scope>
    <source>
        <strain evidence="1">Berkeley</strain>
    </source>
</reference>
<evidence type="ECO:0000313" key="1">
    <source>
        <dbReference type="EMBL" id="KAJ9084364.1"/>
    </source>
</evidence>
<protein>
    <submittedName>
        <fullName evidence="1">Uncharacterized protein</fullName>
    </submittedName>
</protein>